<accession>A0ABU0CT95</accession>
<dbReference type="HAMAP" id="MF_00626">
    <property type="entry name" value="Germination_prot"/>
    <property type="match status" value="1"/>
</dbReference>
<evidence type="ECO:0000313" key="6">
    <source>
        <dbReference type="Proteomes" id="UP001232445"/>
    </source>
</evidence>
<comment type="subunit">
    <text evidence="4">Homotetramer.</text>
</comment>
<feature type="propeptide" id="PRO_5044901278" evidence="4">
    <location>
        <begin position="1"/>
        <end position="19"/>
    </location>
</feature>
<dbReference type="GO" id="GO:0008233">
    <property type="term" value="F:peptidase activity"/>
    <property type="evidence" value="ECO:0007669"/>
    <property type="project" value="UniProtKB-KW"/>
</dbReference>
<keyword evidence="3 4" id="KW-0865">Zymogen</keyword>
<evidence type="ECO:0000256" key="3">
    <source>
        <dbReference type="ARBA" id="ARBA00023145"/>
    </source>
</evidence>
<evidence type="ECO:0000256" key="1">
    <source>
        <dbReference type="ARBA" id="ARBA00022670"/>
    </source>
</evidence>
<dbReference type="InterPro" id="IPR023430">
    <property type="entry name" value="Pept_HybD-like_dom_sf"/>
</dbReference>
<dbReference type="EC" id="3.4.24.78" evidence="4"/>
<proteinExistence type="inferred from homology"/>
<comment type="caution">
    <text evidence="5">The sequence shown here is derived from an EMBL/GenBank/DDBJ whole genome shotgun (WGS) entry which is preliminary data.</text>
</comment>
<keyword evidence="6" id="KW-1185">Reference proteome</keyword>
<name>A0ABU0CT95_9BACI</name>
<comment type="PTM">
    <text evidence="4">Autoproteolytically processed. The inactive tetrameric zymogen termed p46 autoprocesses to a smaller form termed p41, which is active only during spore germination.</text>
</comment>
<protein>
    <recommendedName>
        <fullName evidence="4">Germination protease</fullName>
        <ecNumber evidence="4">3.4.24.78</ecNumber>
    </recommendedName>
    <alternativeName>
        <fullName evidence="4">GPR endopeptidase</fullName>
    </alternativeName>
    <alternativeName>
        <fullName evidence="4">Germination proteinase</fullName>
    </alternativeName>
    <alternativeName>
        <fullName evidence="4">Spore protease</fullName>
    </alternativeName>
</protein>
<dbReference type="PIRSF" id="PIRSF019549">
    <property type="entry name" value="Peptidase_A25"/>
    <property type="match status" value="1"/>
</dbReference>
<dbReference type="NCBIfam" id="TIGR01441">
    <property type="entry name" value="GPR"/>
    <property type="match status" value="1"/>
</dbReference>
<dbReference type="Proteomes" id="UP001232445">
    <property type="component" value="Unassembled WGS sequence"/>
</dbReference>
<feature type="chain" id="PRO_5044901279" description="Germination protease" evidence="4">
    <location>
        <begin position="20"/>
        <end position="382"/>
    </location>
</feature>
<reference evidence="5 6" key="1">
    <citation type="submission" date="2023-07" db="EMBL/GenBank/DDBJ databases">
        <title>Genomic Encyclopedia of Type Strains, Phase IV (KMG-IV): sequencing the most valuable type-strain genomes for metagenomic binning, comparative biology and taxonomic classification.</title>
        <authorList>
            <person name="Goeker M."/>
        </authorList>
    </citation>
    <scope>NUCLEOTIDE SEQUENCE [LARGE SCALE GENOMIC DNA]</scope>
    <source>
        <strain evidence="5 6">DSM 17740</strain>
    </source>
</reference>
<evidence type="ECO:0000256" key="2">
    <source>
        <dbReference type="ARBA" id="ARBA00022801"/>
    </source>
</evidence>
<dbReference type="SUPFAM" id="SSF53163">
    <property type="entry name" value="HybD-like"/>
    <property type="match status" value="1"/>
</dbReference>
<sequence length="382" mass="41860">MTGKEQKHLDLSPYQIRTDLAVEAHQIALEKQAQQKKGEIDAIDGVRIDEFEEDDIKVIKVHIETEKAAGQVGKQKGRYLTIEAKRLRQKDSDFQDKVTTLMAKQFYQFLAEAGIESNAKCLVVGLGNWNITPDALGPIVVEHMIVTSHLFKLQPEQVEAGFRPVSALTPGVMGLTGMETSDIIRGVVNQTKPDFVIAIDALAARSIERLNTTIQMSDTGIHPGSGVGNKREGLNRETLGIPVIAVGVPTVVDATSIVSDAIDFLLGHLGKEMRDQKEGTNARRALAPGSMGFGFQKPEEFDPSAIPDEEGRRALLGLVGTLEDQEKRQLIYEVLKPLGHHLIVTPKEVDEFIEDMGNMLANALSAALHEKIDMSNVSAYTH</sequence>
<dbReference type="InterPro" id="IPR005080">
    <property type="entry name" value="Peptidase_A25"/>
</dbReference>
<evidence type="ECO:0000313" key="5">
    <source>
        <dbReference type="EMBL" id="MDQ0339605.1"/>
    </source>
</evidence>
<dbReference type="EMBL" id="JAUSUQ010000008">
    <property type="protein sequence ID" value="MDQ0339605.1"/>
    <property type="molecule type" value="Genomic_DNA"/>
</dbReference>
<dbReference type="Pfam" id="PF03418">
    <property type="entry name" value="Peptidase_A25"/>
    <property type="match status" value="1"/>
</dbReference>
<comment type="function">
    <text evidence="4">Initiates the rapid degradation of small, acid-soluble proteins during spore germination.</text>
</comment>
<evidence type="ECO:0000256" key="4">
    <source>
        <dbReference type="HAMAP-Rule" id="MF_00626"/>
    </source>
</evidence>
<comment type="similarity">
    <text evidence="4">Belongs to the peptidase A25 family.</text>
</comment>
<keyword evidence="2 4" id="KW-0378">Hydrolase</keyword>
<comment type="catalytic activity">
    <reaction evidence="4">
        <text>Endopeptidase action with P4 Glu or Asp, P1 preferably Glu &gt; Asp, P1' hydrophobic and P2' Ala.</text>
        <dbReference type="EC" id="3.4.24.78"/>
    </reaction>
</comment>
<gene>
    <name evidence="4" type="primary">gpr</name>
    <name evidence="5" type="ORF">J2S00_002393</name>
</gene>
<organism evidence="5 6">
    <name type="scientific">Caldalkalibacillus uzonensis</name>
    <dbReference type="NCBI Taxonomy" id="353224"/>
    <lineage>
        <taxon>Bacteria</taxon>
        <taxon>Bacillati</taxon>
        <taxon>Bacillota</taxon>
        <taxon>Bacilli</taxon>
        <taxon>Bacillales</taxon>
        <taxon>Bacillaceae</taxon>
        <taxon>Caldalkalibacillus</taxon>
    </lineage>
</organism>
<keyword evidence="1 4" id="KW-0645">Protease</keyword>
<dbReference type="GO" id="GO:0006508">
    <property type="term" value="P:proteolysis"/>
    <property type="evidence" value="ECO:0007669"/>
    <property type="project" value="UniProtKB-KW"/>
</dbReference>
<dbReference type="RefSeq" id="WP_307339830.1">
    <property type="nucleotide sequence ID" value="NZ_JAUSUQ010000008.1"/>
</dbReference>
<dbReference type="Gene3D" id="3.40.50.1450">
    <property type="entry name" value="HybD-like"/>
    <property type="match status" value="2"/>
</dbReference>